<dbReference type="InterPro" id="IPR046268">
    <property type="entry name" value="DUF6301"/>
</dbReference>
<dbReference type="Pfam" id="PF19818">
    <property type="entry name" value="DUF6301"/>
    <property type="match status" value="1"/>
</dbReference>
<comment type="caution">
    <text evidence="1">The sequence shown here is derived from an EMBL/GenBank/DDBJ whole genome shotgun (WGS) entry which is preliminary data.</text>
</comment>
<proteinExistence type="predicted"/>
<accession>A0ABW3CL64</accession>
<protein>
    <submittedName>
        <fullName evidence="1">DUF6301 family protein</fullName>
    </submittedName>
</protein>
<evidence type="ECO:0000313" key="2">
    <source>
        <dbReference type="Proteomes" id="UP001597083"/>
    </source>
</evidence>
<evidence type="ECO:0000313" key="1">
    <source>
        <dbReference type="EMBL" id="MFD0854757.1"/>
    </source>
</evidence>
<reference evidence="2" key="1">
    <citation type="journal article" date="2019" name="Int. J. Syst. Evol. Microbiol.">
        <title>The Global Catalogue of Microorganisms (GCM) 10K type strain sequencing project: providing services to taxonomists for standard genome sequencing and annotation.</title>
        <authorList>
            <consortium name="The Broad Institute Genomics Platform"/>
            <consortium name="The Broad Institute Genome Sequencing Center for Infectious Disease"/>
            <person name="Wu L."/>
            <person name="Ma J."/>
        </authorList>
    </citation>
    <scope>NUCLEOTIDE SEQUENCE [LARGE SCALE GENOMIC DNA]</scope>
    <source>
        <strain evidence="2">JCM 31696</strain>
    </source>
</reference>
<feature type="non-terminal residue" evidence="1">
    <location>
        <position position="1"/>
    </location>
</feature>
<keyword evidence="2" id="KW-1185">Reference proteome</keyword>
<gene>
    <name evidence="1" type="ORF">ACFQ07_21135</name>
</gene>
<name>A0ABW3CL64_9ACTN</name>
<organism evidence="1 2">
    <name type="scientific">Actinomadura adrarensis</name>
    <dbReference type="NCBI Taxonomy" id="1819600"/>
    <lineage>
        <taxon>Bacteria</taxon>
        <taxon>Bacillati</taxon>
        <taxon>Actinomycetota</taxon>
        <taxon>Actinomycetes</taxon>
        <taxon>Streptosporangiales</taxon>
        <taxon>Thermomonosporaceae</taxon>
        <taxon>Actinomadura</taxon>
    </lineage>
</organism>
<sequence length="66" mass="7298">VFAEVTAAVTDVLGEPTQRIPGDAPEVRWRGERSTVSVHRYSVIVDIALTENAYLDEQDEIVSRGL</sequence>
<dbReference type="Proteomes" id="UP001597083">
    <property type="component" value="Unassembled WGS sequence"/>
</dbReference>
<dbReference type="EMBL" id="JBHTIR010003155">
    <property type="protein sequence ID" value="MFD0854757.1"/>
    <property type="molecule type" value="Genomic_DNA"/>
</dbReference>